<dbReference type="CDD" id="cd02956">
    <property type="entry name" value="ybbN"/>
    <property type="match status" value="1"/>
</dbReference>
<organism evidence="8 9">
    <name type="scientific">Halopseudomonas pertucinogena</name>
    <dbReference type="NCBI Taxonomy" id="86175"/>
    <lineage>
        <taxon>Bacteria</taxon>
        <taxon>Pseudomonadati</taxon>
        <taxon>Pseudomonadota</taxon>
        <taxon>Gammaproteobacteria</taxon>
        <taxon>Pseudomonadales</taxon>
        <taxon>Pseudomonadaceae</taxon>
        <taxon>Halopseudomonas</taxon>
    </lineage>
</organism>
<evidence type="ECO:0000259" key="7">
    <source>
        <dbReference type="PROSITE" id="PS51352"/>
    </source>
</evidence>
<comment type="caution">
    <text evidence="8">The sequence shown here is derived from an EMBL/GenBank/DDBJ whole genome shotgun (WGS) entry which is preliminary data.</text>
</comment>
<evidence type="ECO:0000256" key="3">
    <source>
        <dbReference type="ARBA" id="ARBA00022982"/>
    </source>
</evidence>
<dbReference type="InterPro" id="IPR036249">
    <property type="entry name" value="Thioredoxin-like_sf"/>
</dbReference>
<dbReference type="RefSeq" id="WP_188637270.1">
    <property type="nucleotide sequence ID" value="NZ_BMNN01000009.1"/>
</dbReference>
<evidence type="ECO:0000256" key="1">
    <source>
        <dbReference type="ARBA" id="ARBA00008987"/>
    </source>
</evidence>
<dbReference type="InterPro" id="IPR013766">
    <property type="entry name" value="Thioredoxin_domain"/>
</dbReference>
<reference evidence="9" key="1">
    <citation type="journal article" date="2019" name="Int. J. Syst. Evol. Microbiol.">
        <title>The Global Catalogue of Microorganisms (GCM) 10K type strain sequencing project: providing services to taxonomists for standard genome sequencing and annotation.</title>
        <authorList>
            <consortium name="The Broad Institute Genomics Platform"/>
            <consortium name="The Broad Institute Genome Sequencing Center for Infectious Disease"/>
            <person name="Wu L."/>
            <person name="Ma J."/>
        </authorList>
    </citation>
    <scope>NUCLEOTIDE SEQUENCE [LARGE SCALE GENOMIC DNA]</scope>
    <source>
        <strain evidence="9">JCM 11590</strain>
    </source>
</reference>
<dbReference type="Pfam" id="PF00085">
    <property type="entry name" value="Thioredoxin"/>
    <property type="match status" value="1"/>
</dbReference>
<dbReference type="Pfam" id="PF14561">
    <property type="entry name" value="TPR_20"/>
    <property type="match status" value="1"/>
</dbReference>
<dbReference type="InterPro" id="IPR005746">
    <property type="entry name" value="Thioredoxin"/>
</dbReference>
<gene>
    <name evidence="8" type="ORF">GCM10009083_27870</name>
</gene>
<evidence type="ECO:0000256" key="6">
    <source>
        <dbReference type="NCBIfam" id="TIGR01068"/>
    </source>
</evidence>
<dbReference type="PRINTS" id="PR00421">
    <property type="entry name" value="THIOREDOXIN"/>
</dbReference>
<keyword evidence="5" id="KW-0676">Redox-active center</keyword>
<keyword evidence="3" id="KW-0249">Electron transport</keyword>
<dbReference type="PANTHER" id="PTHR45663:SF11">
    <property type="entry name" value="GEO12009P1"/>
    <property type="match status" value="1"/>
</dbReference>
<keyword evidence="2" id="KW-0813">Transport</keyword>
<accession>A0ABQ2CSR7</accession>
<dbReference type="NCBIfam" id="TIGR01068">
    <property type="entry name" value="thioredoxin"/>
    <property type="match status" value="1"/>
</dbReference>
<sequence length="293" mass="32268">MDQSPYIFNVTSDTFDQLVVENSRHKPVLVDFWASWCAPCKVLMPLLEQITESYGGELLLAKVDCDAEVFLTERFGIRSLPTVVLFKDGQPVDGFAGAQPESAIRAMLEQHASAPEPIQQEDGEDIETTVGHLLEAGQPEQAISLLQQAMSEGTSDPLLLLLARALVDTAQFDDAQAVLDSIQDREAHKQPLAALQAGLGFAREAADLPAIVELEQRLSANPDDSEARYQLAIRQLAGSAHEAGLEGLLVLMQQDRGHGDNIAQRTLLRAFDALGNDHPLSIRYRRRLYQLLY</sequence>
<dbReference type="Proteomes" id="UP000633263">
    <property type="component" value="Unassembled WGS sequence"/>
</dbReference>
<evidence type="ECO:0000313" key="8">
    <source>
        <dbReference type="EMBL" id="GGJ09362.1"/>
    </source>
</evidence>
<dbReference type="PANTHER" id="PTHR45663">
    <property type="entry name" value="GEO12009P1"/>
    <property type="match status" value="1"/>
</dbReference>
<evidence type="ECO:0000256" key="2">
    <source>
        <dbReference type="ARBA" id="ARBA00022448"/>
    </source>
</evidence>
<keyword evidence="9" id="KW-1185">Reference proteome</keyword>
<protein>
    <recommendedName>
        <fullName evidence="6">Thioredoxin</fullName>
    </recommendedName>
</protein>
<proteinExistence type="inferred from homology"/>
<comment type="similarity">
    <text evidence="1">Belongs to the thioredoxin family.</text>
</comment>
<evidence type="ECO:0000256" key="4">
    <source>
        <dbReference type="ARBA" id="ARBA00023157"/>
    </source>
</evidence>
<dbReference type="Pfam" id="PF14559">
    <property type="entry name" value="TPR_19"/>
    <property type="match status" value="1"/>
</dbReference>
<evidence type="ECO:0000313" key="9">
    <source>
        <dbReference type="Proteomes" id="UP000633263"/>
    </source>
</evidence>
<evidence type="ECO:0000256" key="5">
    <source>
        <dbReference type="ARBA" id="ARBA00023284"/>
    </source>
</evidence>
<dbReference type="PROSITE" id="PS51352">
    <property type="entry name" value="THIOREDOXIN_2"/>
    <property type="match status" value="1"/>
</dbReference>
<keyword evidence="4" id="KW-1015">Disulfide bond</keyword>
<dbReference type="SUPFAM" id="SSF48452">
    <property type="entry name" value="TPR-like"/>
    <property type="match status" value="1"/>
</dbReference>
<name>A0ABQ2CSR7_9GAMM</name>
<dbReference type="SUPFAM" id="SSF52833">
    <property type="entry name" value="Thioredoxin-like"/>
    <property type="match status" value="1"/>
</dbReference>
<dbReference type="InterPro" id="IPR011990">
    <property type="entry name" value="TPR-like_helical_dom_sf"/>
</dbReference>
<dbReference type="PROSITE" id="PS00194">
    <property type="entry name" value="THIOREDOXIN_1"/>
    <property type="match status" value="1"/>
</dbReference>
<dbReference type="Gene3D" id="1.25.40.10">
    <property type="entry name" value="Tetratricopeptide repeat domain"/>
    <property type="match status" value="2"/>
</dbReference>
<dbReference type="InterPro" id="IPR017937">
    <property type="entry name" value="Thioredoxin_CS"/>
</dbReference>
<feature type="domain" description="Thioredoxin" evidence="7">
    <location>
        <begin position="1"/>
        <end position="113"/>
    </location>
</feature>
<dbReference type="Gene3D" id="3.40.30.10">
    <property type="entry name" value="Glutaredoxin"/>
    <property type="match status" value="1"/>
</dbReference>
<dbReference type="EMBL" id="BMNN01000009">
    <property type="protein sequence ID" value="GGJ09362.1"/>
    <property type="molecule type" value="Genomic_DNA"/>
</dbReference>